<dbReference type="InterPro" id="IPR011009">
    <property type="entry name" value="Kinase-like_dom_sf"/>
</dbReference>
<dbReference type="Proteomes" id="UP000236621">
    <property type="component" value="Unassembled WGS sequence"/>
</dbReference>
<dbReference type="InterPro" id="IPR045269">
    <property type="entry name" value="Atg1-like"/>
</dbReference>
<dbReference type="GO" id="GO:0010506">
    <property type="term" value="P:regulation of autophagy"/>
    <property type="evidence" value="ECO:0007669"/>
    <property type="project" value="InterPro"/>
</dbReference>
<evidence type="ECO:0000256" key="11">
    <source>
        <dbReference type="ARBA" id="ARBA00030237"/>
    </source>
</evidence>
<dbReference type="SUPFAM" id="SSF56112">
    <property type="entry name" value="Protein kinase-like (PK-like)"/>
    <property type="match status" value="1"/>
</dbReference>
<comment type="subcellular location">
    <subcellularLocation>
        <location evidence="1">Preautophagosomal structure membrane</location>
        <topology evidence="1">Peripheral membrane protein</topology>
    </subcellularLocation>
</comment>
<evidence type="ECO:0000256" key="3">
    <source>
        <dbReference type="ARBA" id="ARBA00022448"/>
    </source>
</evidence>
<keyword evidence="5" id="KW-0808">Transferase</keyword>
<feature type="domain" description="Protein kinase" evidence="15">
    <location>
        <begin position="211"/>
        <end position="471"/>
    </location>
</feature>
<keyword evidence="4" id="KW-0723">Serine/threonine-protein kinase</keyword>
<dbReference type="InterPro" id="IPR008984">
    <property type="entry name" value="SMAD_FHA_dom_sf"/>
</dbReference>
<dbReference type="PANTHER" id="PTHR24348:SF22">
    <property type="entry name" value="NON-SPECIFIC SERINE_THREONINE PROTEIN KINASE"/>
    <property type="match status" value="1"/>
</dbReference>
<dbReference type="GO" id="GO:0005524">
    <property type="term" value="F:ATP binding"/>
    <property type="evidence" value="ECO:0007669"/>
    <property type="project" value="UniProtKB-KW"/>
</dbReference>
<comment type="catalytic activity">
    <reaction evidence="12">
        <text>L-threonyl-[protein] + ATP = O-phospho-L-threonyl-[protein] + ADP + H(+)</text>
        <dbReference type="Rhea" id="RHEA:46608"/>
        <dbReference type="Rhea" id="RHEA-COMP:11060"/>
        <dbReference type="Rhea" id="RHEA-COMP:11605"/>
        <dbReference type="ChEBI" id="CHEBI:15378"/>
        <dbReference type="ChEBI" id="CHEBI:30013"/>
        <dbReference type="ChEBI" id="CHEBI:30616"/>
        <dbReference type="ChEBI" id="CHEBI:61977"/>
        <dbReference type="ChEBI" id="CHEBI:456216"/>
        <dbReference type="EC" id="2.7.11.1"/>
    </reaction>
</comment>
<dbReference type="Gene3D" id="1.10.510.10">
    <property type="entry name" value="Transferase(Phosphotransferase) domain 1"/>
    <property type="match status" value="1"/>
</dbReference>
<evidence type="ECO:0000256" key="8">
    <source>
        <dbReference type="ARBA" id="ARBA00022840"/>
    </source>
</evidence>
<dbReference type="Pfam" id="PF00069">
    <property type="entry name" value="Pkinase"/>
    <property type="match status" value="1"/>
</dbReference>
<evidence type="ECO:0000256" key="7">
    <source>
        <dbReference type="ARBA" id="ARBA00022777"/>
    </source>
</evidence>
<evidence type="ECO:0000256" key="12">
    <source>
        <dbReference type="ARBA" id="ARBA00047899"/>
    </source>
</evidence>
<reference evidence="16 17" key="1">
    <citation type="submission" date="2017-08" db="EMBL/GenBank/DDBJ databases">
        <title>Harnessing the power of phylogenomics to disentangle the directionality and signatures of interkingdom host jumping in the parasitic fungal genus Tolypocladium.</title>
        <authorList>
            <person name="Quandt C.A."/>
            <person name="Patterson W."/>
            <person name="Spatafora J.W."/>
        </authorList>
    </citation>
    <scope>NUCLEOTIDE SEQUENCE [LARGE SCALE GENOMIC DNA]</scope>
    <source>
        <strain evidence="16 17">CBS 113982</strain>
    </source>
</reference>
<dbReference type="GO" id="GO:0015031">
    <property type="term" value="P:protein transport"/>
    <property type="evidence" value="ECO:0007669"/>
    <property type="project" value="UniProtKB-KW"/>
</dbReference>
<evidence type="ECO:0000256" key="2">
    <source>
        <dbReference type="ARBA" id="ARBA00012513"/>
    </source>
</evidence>
<proteinExistence type="predicted"/>
<accession>A0A2K3QI01</accession>
<evidence type="ECO:0000256" key="6">
    <source>
        <dbReference type="ARBA" id="ARBA00022741"/>
    </source>
</evidence>
<organism evidence="16 17">
    <name type="scientific">Tolypocladium capitatum</name>
    <dbReference type="NCBI Taxonomy" id="45235"/>
    <lineage>
        <taxon>Eukaryota</taxon>
        <taxon>Fungi</taxon>
        <taxon>Dikarya</taxon>
        <taxon>Ascomycota</taxon>
        <taxon>Pezizomycotina</taxon>
        <taxon>Sordariomycetes</taxon>
        <taxon>Hypocreomycetidae</taxon>
        <taxon>Hypocreales</taxon>
        <taxon>Ophiocordycipitaceae</taxon>
        <taxon>Tolypocladium</taxon>
    </lineage>
</organism>
<sequence>MAAATMDLSDIVLVLGNVEGIENILGLSENRRYEFTPTEGNDGSAVNWRGGQPVKLTGPCLCFMFGQHLYSPQGWVGGSSPDSDDCDLQLAKDNRTGVSRRHFRIDISPGGRCPRLTNLSRNAIRIHGAGGTIILDQEESVDIISRVTIDLGQVLVRAWRPVLSREQERRYNTNVENFHREFMNALPKPAVASMAPTLDIRFGLNNAVYKREEEGYTGAGSFASVMKVKELRTGKSFAAKVPHYKTSDPAGKVRKRWESLTDEFQKLVKLKHAHIVQAIEILPGRNEIEPPWLIMEWVPLDLDSMSLNDHEILVLLRQVSSGLAFMHASGFAHRDLKPENILIHEHTGGFSAKIADVGMSKYNIRGKMQTYAGSIAYMAPEFWESELAYTNAVDMWSFGIIAVKLLTGWESISDGLDEVMQPSRTWHQNWIRNSIIPRLDLTPAGFEPLLRRLLSEAPGERLTASVCEEWLRTNAQELISIQVGDRCVLLAGEERRHVRSIHPTLSTTRADNNPSPRSTIPDTEPWGSPR</sequence>
<keyword evidence="9" id="KW-0653">Protein transport</keyword>
<evidence type="ECO:0000256" key="10">
    <source>
        <dbReference type="ARBA" id="ARBA00023006"/>
    </source>
</evidence>
<feature type="region of interest" description="Disordered" evidence="14">
    <location>
        <begin position="500"/>
        <end position="530"/>
    </location>
</feature>
<keyword evidence="3" id="KW-0813">Transport</keyword>
<dbReference type="OrthoDB" id="74764at2759"/>
<dbReference type="InterPro" id="IPR000719">
    <property type="entry name" value="Prot_kinase_dom"/>
</dbReference>
<dbReference type="GO" id="GO:0004674">
    <property type="term" value="F:protein serine/threonine kinase activity"/>
    <property type="evidence" value="ECO:0007669"/>
    <property type="project" value="UniProtKB-KW"/>
</dbReference>
<keyword evidence="6" id="KW-0547">Nucleotide-binding</keyword>
<dbReference type="CDD" id="cd00180">
    <property type="entry name" value="PKc"/>
    <property type="match status" value="1"/>
</dbReference>
<evidence type="ECO:0000259" key="15">
    <source>
        <dbReference type="PROSITE" id="PS50011"/>
    </source>
</evidence>
<keyword evidence="8" id="KW-0067">ATP-binding</keyword>
<comment type="caution">
    <text evidence="16">The sequence shown here is derived from an EMBL/GenBank/DDBJ whole genome shotgun (WGS) entry which is preliminary data.</text>
</comment>
<name>A0A2K3QI01_9HYPO</name>
<dbReference type="SUPFAM" id="SSF49879">
    <property type="entry name" value="SMAD/FHA domain"/>
    <property type="match status" value="1"/>
</dbReference>
<dbReference type="EMBL" id="NRSZ01000449">
    <property type="protein sequence ID" value="PNY27177.1"/>
    <property type="molecule type" value="Genomic_DNA"/>
</dbReference>
<evidence type="ECO:0000256" key="9">
    <source>
        <dbReference type="ARBA" id="ARBA00022927"/>
    </source>
</evidence>
<dbReference type="EC" id="2.7.11.1" evidence="2"/>
<keyword evidence="17" id="KW-1185">Reference proteome</keyword>
<dbReference type="PROSITE" id="PS00108">
    <property type="entry name" value="PROTEIN_KINASE_ST"/>
    <property type="match status" value="1"/>
</dbReference>
<dbReference type="InterPro" id="IPR008271">
    <property type="entry name" value="Ser/Thr_kinase_AS"/>
</dbReference>
<dbReference type="PROSITE" id="PS50011">
    <property type="entry name" value="PROTEIN_KINASE_DOM"/>
    <property type="match status" value="1"/>
</dbReference>
<dbReference type="PANTHER" id="PTHR24348">
    <property type="entry name" value="SERINE/THREONINE-PROTEIN KINASE UNC-51-RELATED"/>
    <property type="match status" value="1"/>
</dbReference>
<evidence type="ECO:0000256" key="13">
    <source>
        <dbReference type="ARBA" id="ARBA00048679"/>
    </source>
</evidence>
<evidence type="ECO:0000256" key="14">
    <source>
        <dbReference type="SAM" id="MobiDB-lite"/>
    </source>
</evidence>
<feature type="compositionally biased region" description="Polar residues" evidence="14">
    <location>
        <begin position="503"/>
        <end position="521"/>
    </location>
</feature>
<dbReference type="AlphaFoldDB" id="A0A2K3QI01"/>
<protein>
    <recommendedName>
        <fullName evidence="2">non-specific serine/threonine protein kinase</fullName>
        <ecNumber evidence="2">2.7.11.1</ecNumber>
    </recommendedName>
    <alternativeName>
        <fullName evidence="11">Autophagy-related protein 1</fullName>
    </alternativeName>
</protein>
<keyword evidence="7 16" id="KW-0418">Kinase</keyword>
<dbReference type="GO" id="GO:0005776">
    <property type="term" value="C:autophagosome"/>
    <property type="evidence" value="ECO:0007669"/>
    <property type="project" value="TreeGrafter"/>
</dbReference>
<dbReference type="GO" id="GO:0005829">
    <property type="term" value="C:cytosol"/>
    <property type="evidence" value="ECO:0007669"/>
    <property type="project" value="TreeGrafter"/>
</dbReference>
<dbReference type="GO" id="GO:0034045">
    <property type="term" value="C:phagophore assembly site membrane"/>
    <property type="evidence" value="ECO:0007669"/>
    <property type="project" value="UniProtKB-SubCell"/>
</dbReference>
<evidence type="ECO:0000256" key="4">
    <source>
        <dbReference type="ARBA" id="ARBA00022527"/>
    </source>
</evidence>
<dbReference type="SMART" id="SM00220">
    <property type="entry name" value="S_TKc"/>
    <property type="match status" value="1"/>
</dbReference>
<evidence type="ECO:0000313" key="17">
    <source>
        <dbReference type="Proteomes" id="UP000236621"/>
    </source>
</evidence>
<evidence type="ECO:0000313" key="16">
    <source>
        <dbReference type="EMBL" id="PNY27177.1"/>
    </source>
</evidence>
<comment type="catalytic activity">
    <reaction evidence="13">
        <text>L-seryl-[protein] + ATP = O-phospho-L-seryl-[protein] + ADP + H(+)</text>
        <dbReference type="Rhea" id="RHEA:17989"/>
        <dbReference type="Rhea" id="RHEA-COMP:9863"/>
        <dbReference type="Rhea" id="RHEA-COMP:11604"/>
        <dbReference type="ChEBI" id="CHEBI:15378"/>
        <dbReference type="ChEBI" id="CHEBI:29999"/>
        <dbReference type="ChEBI" id="CHEBI:30616"/>
        <dbReference type="ChEBI" id="CHEBI:83421"/>
        <dbReference type="ChEBI" id="CHEBI:456216"/>
        <dbReference type="EC" id="2.7.11.1"/>
    </reaction>
</comment>
<gene>
    <name evidence="16" type="ORF">TCAP_02895</name>
</gene>
<dbReference type="GO" id="GO:0000045">
    <property type="term" value="P:autophagosome assembly"/>
    <property type="evidence" value="ECO:0007669"/>
    <property type="project" value="TreeGrafter"/>
</dbReference>
<evidence type="ECO:0000256" key="5">
    <source>
        <dbReference type="ARBA" id="ARBA00022679"/>
    </source>
</evidence>
<evidence type="ECO:0000256" key="1">
    <source>
        <dbReference type="ARBA" id="ARBA00004623"/>
    </source>
</evidence>
<keyword evidence="10" id="KW-0072">Autophagy</keyword>
<dbReference type="STRING" id="45235.A0A2K3QI01"/>